<reference evidence="2" key="1">
    <citation type="submission" date="2020-08" db="EMBL/GenBank/DDBJ databases">
        <title>Plant Genome Project.</title>
        <authorList>
            <person name="Zhang R.-G."/>
        </authorList>
    </citation>
    <scope>NUCLEOTIDE SEQUENCE</scope>
    <source>
        <strain evidence="2">WSP0</strain>
        <tissue evidence="2">Leaf</tissue>
    </source>
</reference>
<feature type="region of interest" description="Disordered" evidence="1">
    <location>
        <begin position="29"/>
        <end position="98"/>
    </location>
</feature>
<gene>
    <name evidence="2" type="ORF">RHGRI_004974</name>
</gene>
<protein>
    <submittedName>
        <fullName evidence="2">Uncharacterized protein</fullName>
    </submittedName>
</protein>
<proteinExistence type="predicted"/>
<name>A0AAV6LAV8_9ERIC</name>
<evidence type="ECO:0000313" key="3">
    <source>
        <dbReference type="Proteomes" id="UP000823749"/>
    </source>
</evidence>
<feature type="compositionally biased region" description="Polar residues" evidence="1">
    <location>
        <begin position="44"/>
        <end position="82"/>
    </location>
</feature>
<organism evidence="2 3">
    <name type="scientific">Rhododendron griersonianum</name>
    <dbReference type="NCBI Taxonomy" id="479676"/>
    <lineage>
        <taxon>Eukaryota</taxon>
        <taxon>Viridiplantae</taxon>
        <taxon>Streptophyta</taxon>
        <taxon>Embryophyta</taxon>
        <taxon>Tracheophyta</taxon>
        <taxon>Spermatophyta</taxon>
        <taxon>Magnoliopsida</taxon>
        <taxon>eudicotyledons</taxon>
        <taxon>Gunneridae</taxon>
        <taxon>Pentapetalae</taxon>
        <taxon>asterids</taxon>
        <taxon>Ericales</taxon>
        <taxon>Ericaceae</taxon>
        <taxon>Ericoideae</taxon>
        <taxon>Rhodoreae</taxon>
        <taxon>Rhododendron</taxon>
    </lineage>
</organism>
<keyword evidence="3" id="KW-1185">Reference proteome</keyword>
<feature type="region of interest" description="Disordered" evidence="1">
    <location>
        <begin position="1"/>
        <end position="20"/>
    </location>
</feature>
<accession>A0AAV6LAV8</accession>
<comment type="caution">
    <text evidence="2">The sequence shown here is derived from an EMBL/GenBank/DDBJ whole genome shotgun (WGS) entry which is preliminary data.</text>
</comment>
<evidence type="ECO:0000313" key="2">
    <source>
        <dbReference type="EMBL" id="KAG5562102.1"/>
    </source>
</evidence>
<evidence type="ECO:0000256" key="1">
    <source>
        <dbReference type="SAM" id="MobiDB-lite"/>
    </source>
</evidence>
<dbReference type="AlphaFoldDB" id="A0AAV6LAV8"/>
<dbReference type="EMBL" id="JACTNZ010000002">
    <property type="protein sequence ID" value="KAG5562102.1"/>
    <property type="molecule type" value="Genomic_DNA"/>
</dbReference>
<sequence>MADGTISFAEGLGSRAQGSNEIRRKQLSNLQNPKCSFHLEQEDPSSPISVNPQIISTSQPNPTEDIDLQSSRTRSVQASSPNGFGAHSPKSPKSTSPARKLQQVFFEEGLRIDVEAAITGLVPTASTNGTGANTPNPQLSPKAAQKIQQAAFNDGLVKEAEARARVVHLHGNTYQFQRTPSECTTDNFTQFRIPQSNIQNNRTDAELQNYQDDT</sequence>
<dbReference type="Proteomes" id="UP000823749">
    <property type="component" value="Chromosome 2"/>
</dbReference>